<dbReference type="InterPro" id="IPR019734">
    <property type="entry name" value="TPR_rpt"/>
</dbReference>
<keyword evidence="2" id="KW-0802">TPR repeat</keyword>
<dbReference type="InterPro" id="IPR011990">
    <property type="entry name" value="TPR-like_helical_dom_sf"/>
</dbReference>
<comment type="caution">
    <text evidence="4">The sequence shown here is derived from an EMBL/GenBank/DDBJ whole genome shotgun (WGS) entry which is preliminary data.</text>
</comment>
<dbReference type="NCBIfam" id="TIGR04390">
    <property type="entry name" value="OMP_YaiO_dom"/>
    <property type="match status" value="1"/>
</dbReference>
<dbReference type="SUPFAM" id="SSF48452">
    <property type="entry name" value="TPR-like"/>
    <property type="match status" value="1"/>
</dbReference>
<protein>
    <recommendedName>
        <fullName evidence="3">YaiO beta-barrel domain-containing protein</fullName>
    </recommendedName>
</protein>
<evidence type="ECO:0000256" key="2">
    <source>
        <dbReference type="ARBA" id="ARBA00022803"/>
    </source>
</evidence>
<evidence type="ECO:0000256" key="1">
    <source>
        <dbReference type="ARBA" id="ARBA00022737"/>
    </source>
</evidence>
<dbReference type="Pfam" id="PF14559">
    <property type="entry name" value="TPR_19"/>
    <property type="match status" value="1"/>
</dbReference>
<dbReference type="PANTHER" id="PTHR44943:SF8">
    <property type="entry name" value="TPR REPEAT-CONTAINING PROTEIN MJ0263"/>
    <property type="match status" value="1"/>
</dbReference>
<dbReference type="AlphaFoldDB" id="A0A369QJH8"/>
<feature type="domain" description="YaiO beta-barrel" evidence="3">
    <location>
        <begin position="195"/>
        <end position="367"/>
    </location>
</feature>
<organism evidence="4 5">
    <name type="scientific">Adhaeribacter pallidiroseus</name>
    <dbReference type="NCBI Taxonomy" id="2072847"/>
    <lineage>
        <taxon>Bacteria</taxon>
        <taxon>Pseudomonadati</taxon>
        <taxon>Bacteroidota</taxon>
        <taxon>Cytophagia</taxon>
        <taxon>Cytophagales</taxon>
        <taxon>Hymenobacteraceae</taxon>
        <taxon>Adhaeribacter</taxon>
    </lineage>
</organism>
<reference evidence="4 5" key="1">
    <citation type="submission" date="2018-04" db="EMBL/GenBank/DDBJ databases">
        <title>Adhaeribacter sp. HMF7616 genome sequencing and assembly.</title>
        <authorList>
            <person name="Kang H."/>
            <person name="Kang J."/>
            <person name="Cha I."/>
            <person name="Kim H."/>
            <person name="Joh K."/>
        </authorList>
    </citation>
    <scope>NUCLEOTIDE SEQUENCE [LARGE SCALE GENOMIC DNA]</scope>
    <source>
        <strain evidence="4 5">HMF7616</strain>
    </source>
</reference>
<dbReference type="Gene3D" id="1.25.40.10">
    <property type="entry name" value="Tetratricopeptide repeat domain"/>
    <property type="match status" value="2"/>
</dbReference>
<dbReference type="SMART" id="SM00028">
    <property type="entry name" value="TPR"/>
    <property type="match status" value="3"/>
</dbReference>
<name>A0A369QJH8_9BACT</name>
<evidence type="ECO:0000313" key="5">
    <source>
        <dbReference type="Proteomes" id="UP000253919"/>
    </source>
</evidence>
<dbReference type="Pfam" id="PF19413">
    <property type="entry name" value="YaiO"/>
    <property type="match status" value="1"/>
</dbReference>
<keyword evidence="5" id="KW-1185">Reference proteome</keyword>
<dbReference type="InterPro" id="IPR030887">
    <property type="entry name" value="Beta-barrel_YaiO"/>
</dbReference>
<gene>
    <name evidence="4" type="ORF">AHMF7616_03717</name>
</gene>
<proteinExistence type="predicted"/>
<dbReference type="PANTHER" id="PTHR44943">
    <property type="entry name" value="CELLULOSE SYNTHASE OPERON PROTEIN C"/>
    <property type="match status" value="1"/>
</dbReference>
<evidence type="ECO:0000259" key="3">
    <source>
        <dbReference type="Pfam" id="PF19413"/>
    </source>
</evidence>
<dbReference type="EMBL" id="QASA01000001">
    <property type="protein sequence ID" value="RDC65093.1"/>
    <property type="molecule type" value="Genomic_DNA"/>
</dbReference>
<accession>A0A369QJH8</accession>
<dbReference type="Proteomes" id="UP000253919">
    <property type="component" value="Unassembled WGS sequence"/>
</dbReference>
<evidence type="ECO:0000313" key="4">
    <source>
        <dbReference type="EMBL" id="RDC65093.1"/>
    </source>
</evidence>
<dbReference type="InterPro" id="IPR051685">
    <property type="entry name" value="Ycf3/AcsC/BcsC/TPR_MFPF"/>
</dbReference>
<sequence length="429" mass="49672">MPILPFSVHSYSALILGRKAIQLFFISLLLLKAASTQAQSFTSDEYFQKARQTAFEQKKYAEAIQLCQQALKQSPDYLDIRIFLGRLYYWNNQKDSSLSELQAAFQKKPDYEDAAQALADITYFEEDYTKALNYSQIGLQYHPSSSGLAIRKAKCLAALLRHQEAYTYTDSLLRADPDNDQLRSLTSQLREYSNHNKVGVGYDYTYFDKQFTNPWHLINLDYSRQTKAGSFGGRVNYTNRFAQSGLQFEAEGYPRISKVFYAYANVGYSADMPLFPKWRAGFSLYANLPKAFEAESGFRYLNFDNNTWIYTISLGKYYKNFWFNARTYLSPGNNSISQSYTLTTRYYLKGADDYFSFFLGRGISPDDRLQATRLNSNYRLQTARIGGGYRFSLNKQHIFYLTVTYENVEYLPETKGNQLNFSVGYLLRF</sequence>
<keyword evidence="1" id="KW-0677">Repeat</keyword>